<dbReference type="STRING" id="946122.A0A0C2X950"/>
<feature type="compositionally biased region" description="Low complexity" evidence="1">
    <location>
        <begin position="184"/>
        <end position="194"/>
    </location>
</feature>
<evidence type="ECO:0000313" key="2">
    <source>
        <dbReference type="EMBL" id="KIL70902.1"/>
    </source>
</evidence>
<name>A0A0C2X950_AMAMK</name>
<dbReference type="InterPro" id="IPR013226">
    <property type="entry name" value="Pal1"/>
</dbReference>
<gene>
    <name evidence="2" type="ORF">M378DRAFT_66596</name>
</gene>
<feature type="compositionally biased region" description="Polar residues" evidence="1">
    <location>
        <begin position="250"/>
        <end position="269"/>
    </location>
</feature>
<feature type="compositionally biased region" description="Low complexity" evidence="1">
    <location>
        <begin position="274"/>
        <end position="289"/>
    </location>
</feature>
<dbReference type="OrthoDB" id="5352132at2759"/>
<proteinExistence type="predicted"/>
<feature type="compositionally biased region" description="Polar residues" evidence="1">
    <location>
        <begin position="1"/>
        <end position="10"/>
    </location>
</feature>
<dbReference type="EMBL" id="KN818223">
    <property type="protein sequence ID" value="KIL70902.1"/>
    <property type="molecule type" value="Genomic_DNA"/>
</dbReference>
<organism evidence="2 3">
    <name type="scientific">Amanita muscaria (strain Koide BX008)</name>
    <dbReference type="NCBI Taxonomy" id="946122"/>
    <lineage>
        <taxon>Eukaryota</taxon>
        <taxon>Fungi</taxon>
        <taxon>Dikarya</taxon>
        <taxon>Basidiomycota</taxon>
        <taxon>Agaricomycotina</taxon>
        <taxon>Agaricomycetes</taxon>
        <taxon>Agaricomycetidae</taxon>
        <taxon>Agaricales</taxon>
        <taxon>Pluteineae</taxon>
        <taxon>Amanitaceae</taxon>
        <taxon>Amanita</taxon>
    </lineage>
</organism>
<dbReference type="Pfam" id="PF08316">
    <property type="entry name" value="Pal1"/>
    <property type="match status" value="1"/>
</dbReference>
<dbReference type="AlphaFoldDB" id="A0A0C2X950"/>
<accession>A0A0C2X950</accession>
<dbReference type="GO" id="GO:0005737">
    <property type="term" value="C:cytoplasm"/>
    <property type="evidence" value="ECO:0007669"/>
    <property type="project" value="TreeGrafter"/>
</dbReference>
<feature type="non-terminal residue" evidence="2">
    <location>
        <position position="1"/>
    </location>
</feature>
<dbReference type="HOGENOM" id="CLU_681621_0_0_1"/>
<feature type="compositionally biased region" description="Basic and acidic residues" evidence="1">
    <location>
        <begin position="156"/>
        <end position="179"/>
    </location>
</feature>
<feature type="compositionally biased region" description="Basic residues" evidence="1">
    <location>
        <begin position="28"/>
        <end position="37"/>
    </location>
</feature>
<keyword evidence="3" id="KW-1185">Reference proteome</keyword>
<dbReference type="Proteomes" id="UP000054549">
    <property type="component" value="Unassembled WGS sequence"/>
</dbReference>
<dbReference type="PANTHER" id="PTHR28307">
    <property type="entry name" value="PROTEIN PAL1"/>
    <property type="match status" value="1"/>
</dbReference>
<feature type="region of interest" description="Disordered" evidence="1">
    <location>
        <begin position="135"/>
        <end position="314"/>
    </location>
</feature>
<sequence>SSPSNTLSHTNTRRSHSQDSAGLAEKQKNKRTGKKGSHHADVIDRLDITGVGQMFHHDGPFDACAPSRNRQHNMAPIHSWSPIPDNHHTVVTRYGDSAYPGAHAYSAFTNDYPEPPKKKVDAIAEAWGMHEPEPFEEFLAGGGKGDTPTSSIYNGRDSHARANRRTKDSRDAKHDDTHHASANTSRPRVTTRRSVPPPQPIFVPGPVDMGGEGSPTLEPPRRSKSLMQRIRRMRDAPNVPVGSDNEAPSVPNSPTEATTRPTHRSQNSFLGRFSGASKSQSGSAQGASSEKPEPYVLIDAHNKQLPAPPGQTTDTVNQAAYSSGNGAALGRKTSLIQKVGRAVRGHK</sequence>
<evidence type="ECO:0000313" key="3">
    <source>
        <dbReference type="Proteomes" id="UP000054549"/>
    </source>
</evidence>
<dbReference type="PANTHER" id="PTHR28307:SF2">
    <property type="entry name" value="PROTEIN PAL1"/>
    <property type="match status" value="1"/>
</dbReference>
<evidence type="ECO:0008006" key="4">
    <source>
        <dbReference type="Google" id="ProtNLM"/>
    </source>
</evidence>
<evidence type="ECO:0000256" key="1">
    <source>
        <dbReference type="SAM" id="MobiDB-lite"/>
    </source>
</evidence>
<feature type="region of interest" description="Disordered" evidence="1">
    <location>
        <begin position="1"/>
        <end position="40"/>
    </location>
</feature>
<dbReference type="InParanoid" id="A0A0C2X950"/>
<reference evidence="2 3" key="1">
    <citation type="submission" date="2014-04" db="EMBL/GenBank/DDBJ databases">
        <title>Evolutionary Origins and Diversification of the Mycorrhizal Mutualists.</title>
        <authorList>
            <consortium name="DOE Joint Genome Institute"/>
            <consortium name="Mycorrhizal Genomics Consortium"/>
            <person name="Kohler A."/>
            <person name="Kuo A."/>
            <person name="Nagy L.G."/>
            <person name="Floudas D."/>
            <person name="Copeland A."/>
            <person name="Barry K.W."/>
            <person name="Cichocki N."/>
            <person name="Veneault-Fourrey C."/>
            <person name="LaButti K."/>
            <person name="Lindquist E.A."/>
            <person name="Lipzen A."/>
            <person name="Lundell T."/>
            <person name="Morin E."/>
            <person name="Murat C."/>
            <person name="Riley R."/>
            <person name="Ohm R."/>
            <person name="Sun H."/>
            <person name="Tunlid A."/>
            <person name="Henrissat B."/>
            <person name="Grigoriev I.V."/>
            <person name="Hibbett D.S."/>
            <person name="Martin F."/>
        </authorList>
    </citation>
    <scope>NUCLEOTIDE SEQUENCE [LARGE SCALE GENOMIC DNA]</scope>
    <source>
        <strain evidence="2 3">Koide BX008</strain>
    </source>
</reference>
<protein>
    <recommendedName>
        <fullName evidence="4">Pal1 cell morphology</fullName>
    </recommendedName>
</protein>